<evidence type="ECO:0000259" key="10">
    <source>
        <dbReference type="Pfam" id="PF00759"/>
    </source>
</evidence>
<dbReference type="EMBL" id="LSYV01000025">
    <property type="protein sequence ID" value="KXZ48930.1"/>
    <property type="molecule type" value="Genomic_DNA"/>
</dbReference>
<dbReference type="EC" id="3.2.1.4" evidence="3"/>
<keyword evidence="9" id="KW-0732">Signal</keyword>
<gene>
    <name evidence="11" type="ORF">GPECTOR_24g220</name>
</gene>
<evidence type="ECO:0000313" key="12">
    <source>
        <dbReference type="Proteomes" id="UP000075714"/>
    </source>
</evidence>
<evidence type="ECO:0000313" key="11">
    <source>
        <dbReference type="EMBL" id="KXZ48930.1"/>
    </source>
</evidence>
<keyword evidence="12" id="KW-1185">Reference proteome</keyword>
<dbReference type="InterPro" id="IPR012341">
    <property type="entry name" value="6hp_glycosidase-like_sf"/>
</dbReference>
<keyword evidence="5" id="KW-0136">Cellulose degradation</keyword>
<evidence type="ECO:0000256" key="6">
    <source>
        <dbReference type="ARBA" id="ARBA00023277"/>
    </source>
</evidence>
<comment type="catalytic activity">
    <reaction evidence="1">
        <text>Endohydrolysis of (1-&gt;4)-beta-D-glucosidic linkages in cellulose, lichenin and cereal beta-D-glucans.</text>
        <dbReference type="EC" id="3.2.1.4"/>
    </reaction>
</comment>
<comment type="similarity">
    <text evidence="2">Belongs to the glycosyl hydrolase 9 (cellulase E) family.</text>
</comment>
<evidence type="ECO:0000256" key="1">
    <source>
        <dbReference type="ARBA" id="ARBA00000966"/>
    </source>
</evidence>
<keyword evidence="4" id="KW-0378">Hydrolase</keyword>
<dbReference type="Pfam" id="PF00759">
    <property type="entry name" value="Glyco_hydro_9"/>
    <property type="match status" value="1"/>
</dbReference>
<keyword evidence="7" id="KW-0326">Glycosidase</keyword>
<dbReference type="SUPFAM" id="SSF48208">
    <property type="entry name" value="Six-hairpin glycosidases"/>
    <property type="match status" value="1"/>
</dbReference>
<dbReference type="STRING" id="33097.A0A150GHV1"/>
<accession>A0A150GHV1</accession>
<dbReference type="InterPro" id="IPR001701">
    <property type="entry name" value="Glyco_hydro_9"/>
</dbReference>
<dbReference type="GO" id="GO:0008810">
    <property type="term" value="F:cellulase activity"/>
    <property type="evidence" value="ECO:0007669"/>
    <property type="project" value="UniProtKB-EC"/>
</dbReference>
<reference evidence="12" key="1">
    <citation type="journal article" date="2016" name="Nat. Commun.">
        <title>The Gonium pectorale genome demonstrates co-option of cell cycle regulation during the evolution of multicellularity.</title>
        <authorList>
            <person name="Hanschen E.R."/>
            <person name="Marriage T.N."/>
            <person name="Ferris P.J."/>
            <person name="Hamaji T."/>
            <person name="Toyoda A."/>
            <person name="Fujiyama A."/>
            <person name="Neme R."/>
            <person name="Noguchi H."/>
            <person name="Minakuchi Y."/>
            <person name="Suzuki M."/>
            <person name="Kawai-Toyooka H."/>
            <person name="Smith D.R."/>
            <person name="Sparks H."/>
            <person name="Anderson J."/>
            <person name="Bakaric R."/>
            <person name="Luria V."/>
            <person name="Karger A."/>
            <person name="Kirschner M.W."/>
            <person name="Durand P.M."/>
            <person name="Michod R.E."/>
            <person name="Nozaki H."/>
            <person name="Olson B.J."/>
        </authorList>
    </citation>
    <scope>NUCLEOTIDE SEQUENCE [LARGE SCALE GENOMIC DNA]</scope>
    <source>
        <strain evidence="12">NIES-2863</strain>
    </source>
</reference>
<dbReference type="OrthoDB" id="540005at2759"/>
<proteinExistence type="inferred from homology"/>
<evidence type="ECO:0000256" key="4">
    <source>
        <dbReference type="ARBA" id="ARBA00022801"/>
    </source>
</evidence>
<dbReference type="PANTHER" id="PTHR22298">
    <property type="entry name" value="ENDO-1,4-BETA-GLUCANASE"/>
    <property type="match status" value="1"/>
</dbReference>
<dbReference type="Gene3D" id="1.50.10.10">
    <property type="match status" value="1"/>
</dbReference>
<evidence type="ECO:0000256" key="8">
    <source>
        <dbReference type="ARBA" id="ARBA00023326"/>
    </source>
</evidence>
<evidence type="ECO:0000256" key="5">
    <source>
        <dbReference type="ARBA" id="ARBA00023001"/>
    </source>
</evidence>
<dbReference type="InterPro" id="IPR008928">
    <property type="entry name" value="6-hairpin_glycosidase_sf"/>
</dbReference>
<sequence>MARHRAKTCGVARLSTQQGVVALAVVLLQFAQFPGATGSPAATDVLSLSLKFYEAQQSGNLATWNRLPWKNSSHTTDGSSSSGATSDFYPGVDLSGGWYSGGGHVKVSLSTGAAASLLALTGLSYYNSLPAETLAALENHVGWAAAYLDKCYYASDKFVAQIGDTYTDDRYWGRPERQVSGGDEGSESWRPVYTIDTDEGRGADVLSQAAATLAAYATLLSKSGGTSSSVSHYRDRAVELWNIAKDLEGVYIIPEGNLTLLSRSYRDDQAWAAAWLCRYQIESGDTSLSTEYCDTALAAWYDMTSVRGSQLYMSADTMHVAVAAFLRDSMGRDSTRLTLNTTLLAKLNAAIDAAYSWWNPSSPTTCSCADIGICKTSGGFMVLQEYASAHFTANIAMLALLTARYQPGLGASNQLPNQARYARRCWAHGQIDYLLGGKTGQAFVVGLSSLPGVDAGVLTPKRPRHRTSSCDKASGKCHSATVDNMYELQGALVGGPLKDDSYTDSRNSFQSLVSIEYNAGLVGALAGLSAMESAMSLWANPSGGQYGGWGDYCTASRGYGNSILMSTGVSSTTDCSFDACADTSKAELCGLRYGSFGAQSLSCGTLFSADMDAMLAITDGIIFVTARPSRRQNSLMTGVSGGNTGLTLRGDGQLVLTQGSVKDVLSGEWVHNEGELITSQWAALCAACTLEEDADALGTANAPFALSLYLNGFTPAAASGLTPAAASGFTPAAASGFTPAAAIPAAATATIPAAAIPAAAIPAAATVAIPAAAAATIPTAAIPAAEAAAIPAAEAAAIPTTIPAPPALAAVSGLLR</sequence>
<evidence type="ECO:0000256" key="3">
    <source>
        <dbReference type="ARBA" id="ARBA00012601"/>
    </source>
</evidence>
<feature type="chain" id="PRO_5007562049" description="cellulase" evidence="9">
    <location>
        <begin position="39"/>
        <end position="816"/>
    </location>
</feature>
<name>A0A150GHV1_GONPE</name>
<dbReference type="AlphaFoldDB" id="A0A150GHV1"/>
<dbReference type="GO" id="GO:0030245">
    <property type="term" value="P:cellulose catabolic process"/>
    <property type="evidence" value="ECO:0007669"/>
    <property type="project" value="UniProtKB-KW"/>
</dbReference>
<organism evidence="11 12">
    <name type="scientific">Gonium pectorale</name>
    <name type="common">Green alga</name>
    <dbReference type="NCBI Taxonomy" id="33097"/>
    <lineage>
        <taxon>Eukaryota</taxon>
        <taxon>Viridiplantae</taxon>
        <taxon>Chlorophyta</taxon>
        <taxon>core chlorophytes</taxon>
        <taxon>Chlorophyceae</taxon>
        <taxon>CS clade</taxon>
        <taxon>Chlamydomonadales</taxon>
        <taxon>Volvocaceae</taxon>
        <taxon>Gonium</taxon>
    </lineage>
</organism>
<feature type="signal peptide" evidence="9">
    <location>
        <begin position="1"/>
        <end position="38"/>
    </location>
</feature>
<keyword evidence="8" id="KW-0624">Polysaccharide degradation</keyword>
<feature type="domain" description="Glycoside hydrolase family 9" evidence="10">
    <location>
        <begin position="44"/>
        <end position="525"/>
    </location>
</feature>
<protein>
    <recommendedName>
        <fullName evidence="3">cellulase</fullName>
        <ecNumber evidence="3">3.2.1.4</ecNumber>
    </recommendedName>
</protein>
<dbReference type="Proteomes" id="UP000075714">
    <property type="component" value="Unassembled WGS sequence"/>
</dbReference>
<evidence type="ECO:0000256" key="7">
    <source>
        <dbReference type="ARBA" id="ARBA00023295"/>
    </source>
</evidence>
<comment type="caution">
    <text evidence="11">The sequence shown here is derived from an EMBL/GenBank/DDBJ whole genome shotgun (WGS) entry which is preliminary data.</text>
</comment>
<evidence type="ECO:0000256" key="2">
    <source>
        <dbReference type="ARBA" id="ARBA00007072"/>
    </source>
</evidence>
<keyword evidence="6" id="KW-0119">Carbohydrate metabolism</keyword>
<evidence type="ECO:0000256" key="9">
    <source>
        <dbReference type="SAM" id="SignalP"/>
    </source>
</evidence>